<evidence type="ECO:0000313" key="2">
    <source>
        <dbReference type="EMBL" id="KAK7194341.1"/>
    </source>
</evidence>
<gene>
    <name evidence="2" type="ORF">NESM_000349400</name>
</gene>
<name>A0AAW0EL33_9TRYP</name>
<protein>
    <submittedName>
        <fullName evidence="2">Uncharacterized protein</fullName>
    </submittedName>
</protein>
<feature type="region of interest" description="Disordered" evidence="1">
    <location>
        <begin position="40"/>
        <end position="59"/>
    </location>
</feature>
<reference evidence="2 3" key="1">
    <citation type="journal article" date="2021" name="MBio">
        <title>A New Model Trypanosomatid, Novymonas esmeraldas: Genomic Perception of Its 'Candidatus Pandoraea novymonadis' Endosymbiont.</title>
        <authorList>
            <person name="Zakharova A."/>
            <person name="Saura A."/>
            <person name="Butenko A."/>
            <person name="Podesvova L."/>
            <person name="Warmusova S."/>
            <person name="Kostygov A.Y."/>
            <person name="Nenarokova A."/>
            <person name="Lukes J."/>
            <person name="Opperdoes F.R."/>
            <person name="Yurchenko V."/>
        </authorList>
    </citation>
    <scope>NUCLEOTIDE SEQUENCE [LARGE SCALE GENOMIC DNA]</scope>
    <source>
        <strain evidence="2 3">E262AT.01</strain>
    </source>
</reference>
<dbReference type="AlphaFoldDB" id="A0AAW0EL33"/>
<accession>A0AAW0EL33</accession>
<dbReference type="Proteomes" id="UP001430356">
    <property type="component" value="Unassembled WGS sequence"/>
</dbReference>
<proteinExistence type="predicted"/>
<dbReference type="EMBL" id="JAECZO010000035">
    <property type="protein sequence ID" value="KAK7194341.1"/>
    <property type="molecule type" value="Genomic_DNA"/>
</dbReference>
<keyword evidence="3" id="KW-1185">Reference proteome</keyword>
<comment type="caution">
    <text evidence="2">The sequence shown here is derived from an EMBL/GenBank/DDBJ whole genome shotgun (WGS) entry which is preliminary data.</text>
</comment>
<sequence>MGCTPTPIDVSAARDVTITWLSHTESVLVLDWANSKEQQQQQRRVQATRETTSHGPATKAAATELCRAAIASPISSSARGATAAEDSSDDARRAQGLVPLRCDYTPFPTHRSSGLVFALPPSSTSGGPTGAAAEAPALESVPVGGEYYTALQRAWSAMPEQPPSLLPLATESEVDMADIDDVLSGDSDYEELWPPVPLGLMISYFAVDWRESGLYENVQRQDASQAQGKTR</sequence>
<evidence type="ECO:0000313" key="3">
    <source>
        <dbReference type="Proteomes" id="UP001430356"/>
    </source>
</evidence>
<organism evidence="2 3">
    <name type="scientific">Novymonas esmeraldas</name>
    <dbReference type="NCBI Taxonomy" id="1808958"/>
    <lineage>
        <taxon>Eukaryota</taxon>
        <taxon>Discoba</taxon>
        <taxon>Euglenozoa</taxon>
        <taxon>Kinetoplastea</taxon>
        <taxon>Metakinetoplastina</taxon>
        <taxon>Trypanosomatida</taxon>
        <taxon>Trypanosomatidae</taxon>
        <taxon>Novymonas</taxon>
    </lineage>
</organism>
<evidence type="ECO:0000256" key="1">
    <source>
        <dbReference type="SAM" id="MobiDB-lite"/>
    </source>
</evidence>